<dbReference type="AlphaFoldDB" id="A0A3D8ITM9"/>
<dbReference type="Proteomes" id="UP000257067">
    <property type="component" value="Unassembled WGS sequence"/>
</dbReference>
<dbReference type="CDD" id="cd08946">
    <property type="entry name" value="SDR_e"/>
    <property type="match status" value="1"/>
</dbReference>
<evidence type="ECO:0000313" key="4">
    <source>
        <dbReference type="Proteomes" id="UP000257067"/>
    </source>
</evidence>
<reference evidence="3 4" key="1">
    <citation type="submission" date="2018-04" db="EMBL/GenBank/DDBJ databases">
        <title>Novel Campyloabacter and Helicobacter Species and Strains.</title>
        <authorList>
            <person name="Mannion A.J."/>
            <person name="Shen Z."/>
            <person name="Fox J.G."/>
        </authorList>
    </citation>
    <scope>NUCLEOTIDE SEQUENCE [LARGE SCALE GENOMIC DNA]</scope>
    <source>
        <strain evidence="3 4">ATCC 700242</strain>
    </source>
</reference>
<evidence type="ECO:0000313" key="3">
    <source>
        <dbReference type="EMBL" id="RDU68649.1"/>
    </source>
</evidence>
<sequence length="294" mass="33637">MKILVTGATGFIGKNLIKYLSSTYQIIALVQDSSDISMIRQYCTPYRYSKKLEDLIDFIKNERFDGVVHLATYYQPSHSIEDLDKMLHANILFGTYLLEALNHCPPKFFINTMTFSQFANSSSYSPAGLYDATKQAFCDIIRFYSTKLSTIFCNLLLYNTYGSNDTRPKIFNLWSKIAKTQESFEMSLGEQKIDISHIDDVIEGFSTLINLCSQNKINNLSTFTLENKRYSLRELAEIFAQITKSTLPIIWGAKPYRDNEIMNPISSKNSGLQKLPNWKPKVSLHKGIKDVFAK</sequence>
<protein>
    <submittedName>
        <fullName evidence="3">NAD(P)-dependent oxidoreductase</fullName>
    </submittedName>
</protein>
<dbReference type="EMBL" id="NXLU01000008">
    <property type="protein sequence ID" value="RDU68649.1"/>
    <property type="molecule type" value="Genomic_DNA"/>
</dbReference>
<proteinExistence type="inferred from homology"/>
<dbReference type="OrthoDB" id="9801785at2"/>
<dbReference type="RefSeq" id="WP_104724781.1">
    <property type="nucleotide sequence ID" value="NZ_FZNE01000006.1"/>
</dbReference>
<evidence type="ECO:0000256" key="1">
    <source>
        <dbReference type="ARBA" id="ARBA00007637"/>
    </source>
</evidence>
<organism evidence="3 4">
    <name type="scientific">Helicobacter cholecystus</name>
    <dbReference type="NCBI Taxonomy" id="45498"/>
    <lineage>
        <taxon>Bacteria</taxon>
        <taxon>Pseudomonadati</taxon>
        <taxon>Campylobacterota</taxon>
        <taxon>Epsilonproteobacteria</taxon>
        <taxon>Campylobacterales</taxon>
        <taxon>Helicobacteraceae</taxon>
        <taxon>Helicobacter</taxon>
    </lineage>
</organism>
<name>A0A3D8ITM9_9HELI</name>
<feature type="domain" description="NAD-dependent epimerase/dehydratase" evidence="2">
    <location>
        <begin position="3"/>
        <end position="212"/>
    </location>
</feature>
<dbReference type="InterPro" id="IPR001509">
    <property type="entry name" value="Epimerase_deHydtase"/>
</dbReference>
<comment type="caution">
    <text evidence="3">The sequence shown here is derived from an EMBL/GenBank/DDBJ whole genome shotgun (WGS) entry which is preliminary data.</text>
</comment>
<dbReference type="Pfam" id="PF01370">
    <property type="entry name" value="Epimerase"/>
    <property type="match status" value="1"/>
</dbReference>
<keyword evidence="4" id="KW-1185">Reference proteome</keyword>
<comment type="similarity">
    <text evidence="1">Belongs to the NAD(P)-dependent epimerase/dehydratase family.</text>
</comment>
<evidence type="ECO:0000259" key="2">
    <source>
        <dbReference type="Pfam" id="PF01370"/>
    </source>
</evidence>
<dbReference type="PANTHER" id="PTHR43000">
    <property type="entry name" value="DTDP-D-GLUCOSE 4,6-DEHYDRATASE-RELATED"/>
    <property type="match status" value="1"/>
</dbReference>
<dbReference type="SUPFAM" id="SSF51735">
    <property type="entry name" value="NAD(P)-binding Rossmann-fold domains"/>
    <property type="match status" value="1"/>
</dbReference>
<dbReference type="Gene3D" id="3.40.50.720">
    <property type="entry name" value="NAD(P)-binding Rossmann-like Domain"/>
    <property type="match status" value="1"/>
</dbReference>
<gene>
    <name evidence="3" type="ORF">CQA62_05975</name>
</gene>
<dbReference type="InterPro" id="IPR036291">
    <property type="entry name" value="NAD(P)-bd_dom_sf"/>
</dbReference>
<accession>A0A3D8ITM9</accession>